<dbReference type="PROSITE" id="PS50111">
    <property type="entry name" value="CHEMOTAXIS_TRANSDUC_2"/>
    <property type="match status" value="1"/>
</dbReference>
<evidence type="ECO:0000256" key="2">
    <source>
        <dbReference type="ARBA" id="ARBA00029447"/>
    </source>
</evidence>
<protein>
    <submittedName>
        <fullName evidence="5">Methyl-accepting chemotaxis protein</fullName>
    </submittedName>
</protein>
<evidence type="ECO:0000313" key="6">
    <source>
        <dbReference type="Proteomes" id="UP001056201"/>
    </source>
</evidence>
<dbReference type="Gene3D" id="1.10.287.950">
    <property type="entry name" value="Methyl-accepting chemotaxis protein"/>
    <property type="match status" value="1"/>
</dbReference>
<proteinExistence type="inferred from homology"/>
<sequence length="517" mass="54211">MKSVRSMLLLGFSLMVAVVIAVAAVGMKGMQDGRSDYLRYVDGPAERTHLLNDIVAAANARAVAARNLVIVTAPQDIEAEKAAVDKAQKAMIKAMEGLAAKLADTSRASADERSQFEKVQAAEARYSPVALQIVALATSGQVADAERRIAAECRPLLAALLAEVNNMVATTARHAALREAEAERRHSWDRNGAIAGVLLAVGAGVWLTLTITRRVLRTLGAEPACLNEAVNRLAAGDLVTPVVVHPRDSKSTLAAVQRLQQSLSAIVTAVRGNSESVATASTQIAQGNLHLSQRTEEQASACQQTAATMDELTATVSHNAQNAAQASKLAEEASTLAQRGGEVVGQVVHTMRDIERSSSKIADITGVIDGIAFQTNLLALNAAVEAARAGEQGRGFAVVASEVRTLAQRSAEAAREIKALISGSVEQVDRGGRLVDDAGQRMQEIVQAIRGVNSVVTEISAATAQQSAGVQQVGLAIGQIDQATQHNSSLVEEGTAAADSLREQSRQLVQAVAAFQV</sequence>
<dbReference type="PANTHER" id="PTHR43531:SF14">
    <property type="entry name" value="METHYL-ACCEPTING CHEMOTAXIS PROTEIN I-RELATED"/>
    <property type="match status" value="1"/>
</dbReference>
<dbReference type="Pfam" id="PF12729">
    <property type="entry name" value="4HB_MCP_1"/>
    <property type="match status" value="1"/>
</dbReference>
<dbReference type="PANTHER" id="PTHR43531">
    <property type="entry name" value="PROTEIN ICFG"/>
    <property type="match status" value="1"/>
</dbReference>
<dbReference type="InterPro" id="IPR051310">
    <property type="entry name" value="MCP_chemotaxis"/>
</dbReference>
<dbReference type="InterPro" id="IPR004090">
    <property type="entry name" value="Chemotax_Me-accpt_rcpt"/>
</dbReference>
<dbReference type="SMART" id="SM00283">
    <property type="entry name" value="MA"/>
    <property type="match status" value="1"/>
</dbReference>
<evidence type="ECO:0000256" key="3">
    <source>
        <dbReference type="PROSITE-ProRule" id="PRU00284"/>
    </source>
</evidence>
<keyword evidence="6" id="KW-1185">Reference proteome</keyword>
<keyword evidence="1" id="KW-0488">Methylation</keyword>
<reference evidence="5" key="1">
    <citation type="submission" date="2022-05" db="EMBL/GenBank/DDBJ databases">
        <title>An RpoN-dependent PEP-CTERM gene is involved in floc formation of an Aquincola tertiaricarbonis strain.</title>
        <authorList>
            <person name="Qiu D."/>
            <person name="Xia M."/>
        </authorList>
    </citation>
    <scope>NUCLEOTIDE SEQUENCE</scope>
    <source>
        <strain evidence="5">RN12</strain>
    </source>
</reference>
<comment type="similarity">
    <text evidence="2">Belongs to the methyl-accepting chemotaxis (MCP) protein family.</text>
</comment>
<accession>A0ABY4S1D9</accession>
<dbReference type="InterPro" id="IPR024478">
    <property type="entry name" value="HlyB_4HB_MCP"/>
</dbReference>
<name>A0ABY4S1D9_AQUTE</name>
<dbReference type="EMBL" id="CP097635">
    <property type="protein sequence ID" value="URI06718.1"/>
    <property type="molecule type" value="Genomic_DNA"/>
</dbReference>
<dbReference type="SUPFAM" id="SSF58104">
    <property type="entry name" value="Methyl-accepting chemotaxis protein (MCP) signaling domain"/>
    <property type="match status" value="1"/>
</dbReference>
<evidence type="ECO:0000256" key="1">
    <source>
        <dbReference type="ARBA" id="ARBA00022481"/>
    </source>
</evidence>
<evidence type="ECO:0000313" key="5">
    <source>
        <dbReference type="EMBL" id="URI06718.1"/>
    </source>
</evidence>
<dbReference type="Proteomes" id="UP001056201">
    <property type="component" value="Chromosome 1"/>
</dbReference>
<dbReference type="CDD" id="cd11386">
    <property type="entry name" value="MCP_signal"/>
    <property type="match status" value="1"/>
</dbReference>
<keyword evidence="3" id="KW-0807">Transducer</keyword>
<organism evidence="5 6">
    <name type="scientific">Aquincola tertiaricarbonis</name>
    <dbReference type="NCBI Taxonomy" id="391953"/>
    <lineage>
        <taxon>Bacteria</taxon>
        <taxon>Pseudomonadati</taxon>
        <taxon>Pseudomonadota</taxon>
        <taxon>Betaproteobacteria</taxon>
        <taxon>Burkholderiales</taxon>
        <taxon>Sphaerotilaceae</taxon>
        <taxon>Aquincola</taxon>
    </lineage>
</organism>
<dbReference type="PRINTS" id="PR00260">
    <property type="entry name" value="CHEMTRNSDUCR"/>
</dbReference>
<feature type="domain" description="Methyl-accepting transducer" evidence="4">
    <location>
        <begin position="273"/>
        <end position="502"/>
    </location>
</feature>
<dbReference type="InterPro" id="IPR004089">
    <property type="entry name" value="MCPsignal_dom"/>
</dbReference>
<gene>
    <name evidence="5" type="ORF">MW290_12510</name>
</gene>
<dbReference type="Pfam" id="PF00015">
    <property type="entry name" value="MCPsignal"/>
    <property type="match status" value="1"/>
</dbReference>
<evidence type="ECO:0000259" key="4">
    <source>
        <dbReference type="PROSITE" id="PS50111"/>
    </source>
</evidence>